<gene>
    <name evidence="1" type="ORF">E0W69_019510</name>
</gene>
<dbReference type="RefSeq" id="WP_131331732.1">
    <property type="nucleotide sequence ID" value="NZ_CP044016.1"/>
</dbReference>
<dbReference type="Proteomes" id="UP000292424">
    <property type="component" value="Chromosome"/>
</dbReference>
<evidence type="ECO:0000313" key="2">
    <source>
        <dbReference type="Proteomes" id="UP000292424"/>
    </source>
</evidence>
<name>A0A5P2G7S2_9BACT</name>
<reference evidence="1 2" key="1">
    <citation type="submission" date="2019-09" db="EMBL/GenBank/DDBJ databases">
        <title>Complete genome sequence of Arachidicoccus sp. B3-10 isolated from apple orchard soil.</title>
        <authorList>
            <person name="Kim H.S."/>
            <person name="Han K.-I."/>
            <person name="Suh M.K."/>
            <person name="Lee K.C."/>
            <person name="Eom M.K."/>
            <person name="Kim J.-S."/>
            <person name="Kang S.W."/>
            <person name="Sin Y."/>
            <person name="Lee J.-S."/>
        </authorList>
    </citation>
    <scope>NUCLEOTIDE SEQUENCE [LARGE SCALE GENOMIC DNA]</scope>
    <source>
        <strain evidence="1 2">B3-10</strain>
    </source>
</reference>
<accession>A0A5P2G7S2</accession>
<proteinExistence type="predicted"/>
<evidence type="ECO:0000313" key="1">
    <source>
        <dbReference type="EMBL" id="QES90748.1"/>
    </source>
</evidence>
<dbReference type="GO" id="GO:0019867">
    <property type="term" value="C:outer membrane"/>
    <property type="evidence" value="ECO:0007669"/>
    <property type="project" value="InterPro"/>
</dbReference>
<protein>
    <recommendedName>
        <fullName evidence="3">LptE family protein</fullName>
    </recommendedName>
</protein>
<dbReference type="GO" id="GO:0043165">
    <property type="term" value="P:Gram-negative-bacterium-type cell outer membrane assembly"/>
    <property type="evidence" value="ECO:0007669"/>
    <property type="project" value="InterPro"/>
</dbReference>
<dbReference type="OrthoDB" id="9790776at2"/>
<dbReference type="InterPro" id="IPR007485">
    <property type="entry name" value="LPS_assembly_LptE"/>
</dbReference>
<dbReference type="PROSITE" id="PS51257">
    <property type="entry name" value="PROKAR_LIPOPROTEIN"/>
    <property type="match status" value="1"/>
</dbReference>
<evidence type="ECO:0008006" key="3">
    <source>
        <dbReference type="Google" id="ProtNLM"/>
    </source>
</evidence>
<dbReference type="Pfam" id="PF04390">
    <property type="entry name" value="LptE"/>
    <property type="match status" value="1"/>
</dbReference>
<dbReference type="EMBL" id="CP044016">
    <property type="protein sequence ID" value="QES90748.1"/>
    <property type="molecule type" value="Genomic_DNA"/>
</dbReference>
<dbReference type="AlphaFoldDB" id="A0A5P2G7S2"/>
<organism evidence="1 2">
    <name type="scientific">Rhizosphaericola mali</name>
    <dbReference type="NCBI Taxonomy" id="2545455"/>
    <lineage>
        <taxon>Bacteria</taxon>
        <taxon>Pseudomonadati</taxon>
        <taxon>Bacteroidota</taxon>
        <taxon>Chitinophagia</taxon>
        <taxon>Chitinophagales</taxon>
        <taxon>Chitinophagaceae</taxon>
        <taxon>Rhizosphaericola</taxon>
    </lineage>
</organism>
<dbReference type="KEGG" id="arac:E0W69_019510"/>
<keyword evidence="2" id="KW-1185">Reference proteome</keyword>
<sequence>MYLSKYLKIGVLLIILCSLISCGVYSFKNTIIPDNVKTVHINLFTNKARYINPQVGPKITDALVQQINNQTKLTLTDDNNADYQISGYISGYDVTTSGIGSTTGTQTASMNRLVVTFHLIWVDATKNNKKQEFNVTQNFDFSSNLSLQEAEVSLMSDIVKNVSESIFNDIFGNW</sequence>